<feature type="transmembrane region" description="Helical" evidence="1">
    <location>
        <begin position="12"/>
        <end position="29"/>
    </location>
</feature>
<proteinExistence type="predicted"/>
<evidence type="ECO:0000313" key="4">
    <source>
        <dbReference type="Proteomes" id="UP000228641"/>
    </source>
</evidence>
<keyword evidence="1" id="KW-0812">Transmembrane</keyword>
<dbReference type="AlphaFoldDB" id="A0A2D3L4F4"/>
<evidence type="ECO:0000313" key="2">
    <source>
        <dbReference type="EMBL" id="ATV25448.1"/>
    </source>
</evidence>
<keyword evidence="1" id="KW-1133">Transmembrane helix</keyword>
<dbReference type="EMBL" id="CP024723">
    <property type="protein sequence ID" value="ATV25448.1"/>
    <property type="molecule type" value="Genomic_DNA"/>
</dbReference>
<accession>A0A2D3L4F4</accession>
<evidence type="ECO:0000313" key="5">
    <source>
        <dbReference type="Proteomes" id="UP000229630"/>
    </source>
</evidence>
<dbReference type="Proteomes" id="UP000229630">
    <property type="component" value="Chromosome 1"/>
</dbReference>
<organism evidence="2 5">
    <name type="scientific">Prevotella intermedia</name>
    <dbReference type="NCBI Taxonomy" id="28131"/>
    <lineage>
        <taxon>Bacteria</taxon>
        <taxon>Pseudomonadati</taxon>
        <taxon>Bacteroidota</taxon>
        <taxon>Bacteroidia</taxon>
        <taxon>Bacteroidales</taxon>
        <taxon>Prevotellaceae</taxon>
        <taxon>Prevotella</taxon>
    </lineage>
</organism>
<name>A0A2D3L4F4_PREIN</name>
<evidence type="ECO:0000313" key="3">
    <source>
        <dbReference type="EMBL" id="PJE99898.1"/>
    </source>
</evidence>
<sequence>MYAFILCDFWFYTKILFFFIYCITFVDILRKISESIVVLLLQWKNTSKMVFPFLFKEDSENCLGFVKIILLKSDNCALALRKRLFCIAKPTLLPCKTATFGMQNNRFCNALTKR</sequence>
<reference evidence="3 4" key="1">
    <citation type="submission" date="2017-11" db="EMBL/GenBank/DDBJ databases">
        <title>Genome sequencing of Prevotella intermedia KCOM 1779.</title>
        <authorList>
            <person name="Kook J.-K."/>
            <person name="Park S.-N."/>
            <person name="Lim Y.K."/>
        </authorList>
    </citation>
    <scope>NUCLEOTIDE SEQUENCE [LARGE SCALE GENOMIC DNA]</scope>
    <source>
        <strain evidence="3 4">KCOM 1779</strain>
    </source>
</reference>
<dbReference type="EMBL" id="PGGD01000001">
    <property type="protein sequence ID" value="PJE99898.1"/>
    <property type="molecule type" value="Genomic_DNA"/>
</dbReference>
<reference evidence="2 5" key="2">
    <citation type="submission" date="2017-11" db="EMBL/GenBank/DDBJ databases">
        <title>Genome sequencing of Prevotella intermedia KCOM 2837.</title>
        <authorList>
            <person name="Kook J.-K."/>
            <person name="Park S.-N."/>
            <person name="Lim Y.K."/>
        </authorList>
    </citation>
    <scope>NUCLEOTIDE SEQUENCE [LARGE SCALE GENOMIC DNA]</scope>
    <source>
        <strain evidence="2 5">KCOM 2837</strain>
    </source>
</reference>
<dbReference type="Proteomes" id="UP000228641">
    <property type="component" value="Unassembled WGS sequence"/>
</dbReference>
<evidence type="ECO:0000256" key="1">
    <source>
        <dbReference type="SAM" id="Phobius"/>
    </source>
</evidence>
<keyword evidence="1" id="KW-0472">Membrane</keyword>
<gene>
    <name evidence="2" type="ORF">CTM62_01070</name>
    <name evidence="3" type="ORF">CUB97_00570</name>
</gene>
<protein>
    <submittedName>
        <fullName evidence="2">Uncharacterized protein</fullName>
    </submittedName>
</protein>